<evidence type="ECO:0000256" key="1">
    <source>
        <dbReference type="ARBA" id="ARBA00006611"/>
    </source>
</evidence>
<comment type="similarity">
    <text evidence="1">Belongs to the GSP E family.</text>
</comment>
<accession>A0A0S4KMY6</accession>
<dbReference type="CDD" id="cd01130">
    <property type="entry name" value="VirB11-like_ATPase"/>
    <property type="match status" value="1"/>
</dbReference>
<dbReference type="SUPFAM" id="SSF52540">
    <property type="entry name" value="P-loop containing nucleoside triphosphate hydrolases"/>
    <property type="match status" value="1"/>
</dbReference>
<dbReference type="OrthoDB" id="9810761at2"/>
<dbReference type="RefSeq" id="WP_062483426.1">
    <property type="nucleotide sequence ID" value="NZ_LN885086.1"/>
</dbReference>
<dbReference type="KEGG" id="nio:NITINOP_0829"/>
<evidence type="ECO:0000313" key="4">
    <source>
        <dbReference type="Proteomes" id="UP000066284"/>
    </source>
</evidence>
<keyword evidence="4" id="KW-1185">Reference proteome</keyword>
<dbReference type="InterPro" id="IPR003593">
    <property type="entry name" value="AAA+_ATPase"/>
</dbReference>
<dbReference type="PANTHER" id="PTHR30486:SF15">
    <property type="entry name" value="TYPE II_IV SECRETION SYSTEM ATPASE"/>
    <property type="match status" value="1"/>
</dbReference>
<dbReference type="InterPro" id="IPR027417">
    <property type="entry name" value="P-loop_NTPase"/>
</dbReference>
<dbReference type="GO" id="GO:0016887">
    <property type="term" value="F:ATP hydrolysis activity"/>
    <property type="evidence" value="ECO:0007669"/>
    <property type="project" value="InterPro"/>
</dbReference>
<dbReference type="Proteomes" id="UP000066284">
    <property type="component" value="Chromosome 1"/>
</dbReference>
<dbReference type="Gene3D" id="3.40.50.300">
    <property type="entry name" value="P-loop containing nucleotide triphosphate hydrolases"/>
    <property type="match status" value="1"/>
</dbReference>
<dbReference type="Pfam" id="PF00437">
    <property type="entry name" value="T2SSE"/>
    <property type="match status" value="1"/>
</dbReference>
<dbReference type="SMART" id="SM00382">
    <property type="entry name" value="AAA"/>
    <property type="match status" value="1"/>
</dbReference>
<dbReference type="InterPro" id="IPR001482">
    <property type="entry name" value="T2SS/T4SS_dom"/>
</dbReference>
<gene>
    <name evidence="3" type="primary">cpaF</name>
    <name evidence="3" type="ORF">NITINOP_0829</name>
</gene>
<name>A0A0S4KMY6_9BACT</name>
<organism evidence="3 4">
    <name type="scientific">Candidatus Nitrospira inopinata</name>
    <dbReference type="NCBI Taxonomy" id="1715989"/>
    <lineage>
        <taxon>Bacteria</taxon>
        <taxon>Pseudomonadati</taxon>
        <taxon>Nitrospirota</taxon>
        <taxon>Nitrospiria</taxon>
        <taxon>Nitrospirales</taxon>
        <taxon>Nitrospiraceae</taxon>
        <taxon>Nitrospira</taxon>
    </lineage>
</organism>
<dbReference type="InterPro" id="IPR050921">
    <property type="entry name" value="T4SS_GSP_E_ATPase"/>
</dbReference>
<evidence type="ECO:0000259" key="2">
    <source>
        <dbReference type="SMART" id="SM00382"/>
    </source>
</evidence>
<sequence length="442" mass="48458">MMSSAPSPSVGASSHPGNDLSALQEQVYRALLTRLDVAHLAQLDRESLEMELAISTMAILESQGTALRTDEIRRIVEAIRSEVLGYGPLDVLLNDPSVSDILVNGATRVYVERGGRLQETEVRFRDDTHLRDVIDKIVAQVGRRIDESSPMVDARLPDGSRVNAVLPPLALDGPVLSIRKFVKDRLSLADLIAKGSLVPPMGDFLAAVVRARRNVVISGGTGSGKTTLLNMLSENIPPTERIITIEDAAELQLRQPHVVRLETRPPNLEGQGEVTQRDLVRNCLRMRPDRIILGEIRGAEALDMLQAMNTGHDGSLVTVHANSPTDAMSRIEMMVAMANVSLPPAVVKQTMASALHIVVQVSRLSDGTRKVVGIHEVVGMKDNFIALQELFRFEQRAVDETGRVQGGFVSTGNRPQCLPLLRAQGLRVLDEWFRPQEYPLPT</sequence>
<dbReference type="PANTHER" id="PTHR30486">
    <property type="entry name" value="TWITCHING MOTILITY PROTEIN PILT"/>
    <property type="match status" value="1"/>
</dbReference>
<dbReference type="AlphaFoldDB" id="A0A0S4KMY6"/>
<dbReference type="EMBL" id="LN885086">
    <property type="protein sequence ID" value="CUQ65804.1"/>
    <property type="molecule type" value="Genomic_DNA"/>
</dbReference>
<evidence type="ECO:0000313" key="3">
    <source>
        <dbReference type="EMBL" id="CUQ65804.1"/>
    </source>
</evidence>
<proteinExistence type="inferred from homology"/>
<reference evidence="4" key="1">
    <citation type="submission" date="2015-09" db="EMBL/GenBank/DDBJ databases">
        <authorList>
            <person name="Daims H."/>
        </authorList>
    </citation>
    <scope>NUCLEOTIDE SEQUENCE [LARGE SCALE GENOMIC DNA]</scope>
</reference>
<dbReference type="STRING" id="1715989.NITINOP_0829"/>
<feature type="domain" description="AAA+ ATPase" evidence="2">
    <location>
        <begin position="211"/>
        <end position="403"/>
    </location>
</feature>
<dbReference type="Gene3D" id="3.30.450.380">
    <property type="match status" value="1"/>
</dbReference>
<protein>
    <submittedName>
        <fullName evidence="3">Pilus assembly ATPase CpaF</fullName>
    </submittedName>
</protein>